<dbReference type="EMBL" id="SMMX01000027">
    <property type="protein sequence ID" value="TDA20236.1"/>
    <property type="molecule type" value="Genomic_DNA"/>
</dbReference>
<gene>
    <name evidence="5" type="ORF">E1963_18260</name>
</gene>
<dbReference type="SUPFAM" id="SSF51735">
    <property type="entry name" value="NAD(P)-binding Rossmann-fold domains"/>
    <property type="match status" value="1"/>
</dbReference>
<comment type="similarity">
    <text evidence="1">Belongs to the Gfo/Idh/MocA family.</text>
</comment>
<evidence type="ECO:0000259" key="3">
    <source>
        <dbReference type="Pfam" id="PF01408"/>
    </source>
</evidence>
<evidence type="ECO:0000313" key="5">
    <source>
        <dbReference type="EMBL" id="TDA20236.1"/>
    </source>
</evidence>
<proteinExistence type="inferred from homology"/>
<dbReference type="Gene3D" id="3.30.360.10">
    <property type="entry name" value="Dihydrodipicolinate Reductase, domain 2"/>
    <property type="match status" value="1"/>
</dbReference>
<dbReference type="GO" id="GO:0016491">
    <property type="term" value="F:oxidoreductase activity"/>
    <property type="evidence" value="ECO:0007669"/>
    <property type="project" value="UniProtKB-KW"/>
</dbReference>
<keyword evidence="2" id="KW-0560">Oxidoreductase</keyword>
<dbReference type="Pfam" id="PF22725">
    <property type="entry name" value="GFO_IDH_MocA_C3"/>
    <property type="match status" value="1"/>
</dbReference>
<feature type="domain" description="GFO/IDH/MocA-like oxidoreductase" evidence="4">
    <location>
        <begin position="151"/>
        <end position="268"/>
    </location>
</feature>
<dbReference type="Pfam" id="PF01408">
    <property type="entry name" value="GFO_IDH_MocA"/>
    <property type="match status" value="1"/>
</dbReference>
<name>A0A4R4FCC1_9FIRM</name>
<dbReference type="InterPro" id="IPR055170">
    <property type="entry name" value="GFO_IDH_MocA-like_dom"/>
</dbReference>
<evidence type="ECO:0000256" key="2">
    <source>
        <dbReference type="ARBA" id="ARBA00023002"/>
    </source>
</evidence>
<dbReference type="SUPFAM" id="SSF55347">
    <property type="entry name" value="Glyceraldehyde-3-phosphate dehydrogenase-like, C-terminal domain"/>
    <property type="match status" value="1"/>
</dbReference>
<dbReference type="InterPro" id="IPR000683">
    <property type="entry name" value="Gfo/Idh/MocA-like_OxRdtase_N"/>
</dbReference>
<dbReference type="PANTHER" id="PTHR22604">
    <property type="entry name" value="OXIDOREDUCTASES"/>
    <property type="match status" value="1"/>
</dbReference>
<reference evidence="5 6" key="1">
    <citation type="journal article" date="2016" name="Nat. Microbiol.">
        <title>The Mouse Intestinal Bacterial Collection (miBC) provides host-specific insight into cultured diversity and functional potential of the gut microbiota.</title>
        <authorList>
            <person name="Lagkouvardos I."/>
            <person name="Pukall R."/>
            <person name="Abt B."/>
            <person name="Foesel B.U."/>
            <person name="Meier-Kolthoff J.P."/>
            <person name="Kumar N."/>
            <person name="Bresciani A."/>
            <person name="Martinez I."/>
            <person name="Just S."/>
            <person name="Ziegler C."/>
            <person name="Brugiroux S."/>
            <person name="Garzetti D."/>
            <person name="Wenning M."/>
            <person name="Bui T.P."/>
            <person name="Wang J."/>
            <person name="Hugenholtz F."/>
            <person name="Plugge C.M."/>
            <person name="Peterson D.A."/>
            <person name="Hornef M.W."/>
            <person name="Baines J.F."/>
            <person name="Smidt H."/>
            <person name="Walter J."/>
            <person name="Kristiansen K."/>
            <person name="Nielsen H.B."/>
            <person name="Haller D."/>
            <person name="Overmann J."/>
            <person name="Stecher B."/>
            <person name="Clavel T."/>
        </authorList>
    </citation>
    <scope>NUCLEOTIDE SEQUENCE [LARGE SCALE GENOMIC DNA]</scope>
    <source>
        <strain evidence="5 6">DSM 28560</strain>
    </source>
</reference>
<dbReference type="Gene3D" id="3.40.50.720">
    <property type="entry name" value="NAD(P)-binding Rossmann-like Domain"/>
    <property type="match status" value="1"/>
</dbReference>
<sequence>MSFPPSPTNLNDERRVKVMNKKVNWGVLGCAGIARIRTIPGLLRADNARLHAVASRQGGKAEEWKELFSAEKAYGSYEQLLEDDEVDAVYIPLPNSMHYEWTEKAAKAGKHILCEKPLAMNEEEAKKMYEVCRENGVLLMEAFAYRHSPLVQKVKALIDEGAIGKVKYIESHLTDVLFDMSNIRMNQGLGGGAFYDMACYNVNVISYLMGKEPESVKAFAETDKEYGVDVSNTFLLKYDDGTQAAGYSSLNSYARGYYAVVGGKGRIEVPCNFNCRNVCKFTVSTGARVDNVEVLDEEKTEYTVMCPDNYMLEIEQFGRCILDGEQPLVSEEETSRNARILDRALEDAGR</sequence>
<feature type="domain" description="Gfo/Idh/MocA-like oxidoreductase N-terminal" evidence="3">
    <location>
        <begin position="24"/>
        <end position="142"/>
    </location>
</feature>
<evidence type="ECO:0000313" key="6">
    <source>
        <dbReference type="Proteomes" id="UP000295710"/>
    </source>
</evidence>
<keyword evidence="6" id="KW-1185">Reference proteome</keyword>
<evidence type="ECO:0000256" key="1">
    <source>
        <dbReference type="ARBA" id="ARBA00010928"/>
    </source>
</evidence>
<dbReference type="GO" id="GO:0000166">
    <property type="term" value="F:nucleotide binding"/>
    <property type="evidence" value="ECO:0007669"/>
    <property type="project" value="InterPro"/>
</dbReference>
<dbReference type="InterPro" id="IPR036291">
    <property type="entry name" value="NAD(P)-bd_dom_sf"/>
</dbReference>
<comment type="caution">
    <text evidence="5">The sequence shown here is derived from an EMBL/GenBank/DDBJ whole genome shotgun (WGS) entry which is preliminary data.</text>
</comment>
<organism evidence="5 6">
    <name type="scientific">Extibacter muris</name>
    <dbReference type="NCBI Taxonomy" id="1796622"/>
    <lineage>
        <taxon>Bacteria</taxon>
        <taxon>Bacillati</taxon>
        <taxon>Bacillota</taxon>
        <taxon>Clostridia</taxon>
        <taxon>Lachnospirales</taxon>
        <taxon>Lachnospiraceae</taxon>
        <taxon>Extibacter</taxon>
    </lineage>
</organism>
<dbReference type="PANTHER" id="PTHR22604:SF105">
    <property type="entry name" value="TRANS-1,2-DIHYDROBENZENE-1,2-DIOL DEHYDROGENASE"/>
    <property type="match status" value="1"/>
</dbReference>
<evidence type="ECO:0000259" key="4">
    <source>
        <dbReference type="Pfam" id="PF22725"/>
    </source>
</evidence>
<protein>
    <submittedName>
        <fullName evidence="5">Gfo/Idh/MocA family oxidoreductase</fullName>
    </submittedName>
</protein>
<dbReference type="Proteomes" id="UP000295710">
    <property type="component" value="Unassembled WGS sequence"/>
</dbReference>
<dbReference type="InterPro" id="IPR050984">
    <property type="entry name" value="Gfo/Idh/MocA_domain"/>
</dbReference>
<accession>A0A4R4FCC1</accession>
<dbReference type="AlphaFoldDB" id="A0A4R4FCC1"/>